<evidence type="ECO:0000313" key="4">
    <source>
        <dbReference type="EnsemblMetazoa" id="AALFPA23_008094.P10899"/>
    </source>
</evidence>
<dbReference type="PANTHER" id="PTHR31450">
    <property type="entry name" value="LEUCINE-RICH REPEAT-CONTAINING PROTEIN 19 LRRC19 FAMILY MEMBER"/>
    <property type="match status" value="1"/>
</dbReference>
<keyword evidence="5" id="KW-1185">Reference proteome</keyword>
<evidence type="ECO:0000256" key="1">
    <source>
        <dbReference type="ARBA" id="ARBA00022614"/>
    </source>
</evidence>
<organism evidence="4 5">
    <name type="scientific">Aedes albopictus</name>
    <name type="common">Asian tiger mosquito</name>
    <name type="synonym">Stegomyia albopicta</name>
    <dbReference type="NCBI Taxonomy" id="7160"/>
    <lineage>
        <taxon>Eukaryota</taxon>
        <taxon>Metazoa</taxon>
        <taxon>Ecdysozoa</taxon>
        <taxon>Arthropoda</taxon>
        <taxon>Hexapoda</taxon>
        <taxon>Insecta</taxon>
        <taxon>Pterygota</taxon>
        <taxon>Neoptera</taxon>
        <taxon>Endopterygota</taxon>
        <taxon>Diptera</taxon>
        <taxon>Nematocera</taxon>
        <taxon>Culicoidea</taxon>
        <taxon>Culicidae</taxon>
        <taxon>Culicinae</taxon>
        <taxon>Aedini</taxon>
        <taxon>Aedes</taxon>
        <taxon>Stegomyia</taxon>
    </lineage>
</organism>
<proteinExistence type="predicted"/>
<evidence type="ECO:0000256" key="3">
    <source>
        <dbReference type="SAM" id="SignalP"/>
    </source>
</evidence>
<dbReference type="Proteomes" id="UP000069940">
    <property type="component" value="Unassembled WGS sequence"/>
</dbReference>
<keyword evidence="2" id="KW-0677">Repeat</keyword>
<sequence>MNRAFQLQLIVILSVAVRLVTPWYYNCFEGTASESALLSDSCSLRNIVVRSDIDAQNVYFPPTNINFFQSNFSSFSPTLGRRLPDEAERVSFYNCVVPKFAIPTKLRALRLMFSNVAMVFTNYLTENAMEELVVVAAQITSMKFVEVFRKLRYLRIEGNPIQIVTMETFRNLTEVEVIKLSGNRIYFLEPATRPLELPKLVELDLRRNFLVQLDSSLWHSPSLRILTLHLNFLKSLNVEQLHRSFPHLQWVTLGSNLWNCQRLSVIMGSMLVRNISTYVTEARPGCQSFSFFEYLSLSGLDAISKTQLMVEQMEEVSTANYAELSNTTLLEDLRGRSDALVRKLKSLNSTVERVKNSYADVKLWIKGRANQNN</sequence>
<name>A0ABM1YDC9_AEDAL</name>
<dbReference type="GeneID" id="109407087"/>
<keyword evidence="1" id="KW-0433">Leucine-rich repeat</keyword>
<reference evidence="5" key="1">
    <citation type="journal article" date="2015" name="Proc. Natl. Acad. Sci. U.S.A.">
        <title>Genome sequence of the Asian Tiger mosquito, Aedes albopictus, reveals insights into its biology, genetics, and evolution.</title>
        <authorList>
            <person name="Chen X.G."/>
            <person name="Jiang X."/>
            <person name="Gu J."/>
            <person name="Xu M."/>
            <person name="Wu Y."/>
            <person name="Deng Y."/>
            <person name="Zhang C."/>
            <person name="Bonizzoni M."/>
            <person name="Dermauw W."/>
            <person name="Vontas J."/>
            <person name="Armbruster P."/>
            <person name="Huang X."/>
            <person name="Yang Y."/>
            <person name="Zhang H."/>
            <person name="He W."/>
            <person name="Peng H."/>
            <person name="Liu Y."/>
            <person name="Wu K."/>
            <person name="Chen J."/>
            <person name="Lirakis M."/>
            <person name="Topalis P."/>
            <person name="Van Leeuwen T."/>
            <person name="Hall A.B."/>
            <person name="Jiang X."/>
            <person name="Thorpe C."/>
            <person name="Mueller R.L."/>
            <person name="Sun C."/>
            <person name="Waterhouse R.M."/>
            <person name="Yan G."/>
            <person name="Tu Z.J."/>
            <person name="Fang X."/>
            <person name="James A.A."/>
        </authorList>
    </citation>
    <scope>NUCLEOTIDE SEQUENCE [LARGE SCALE GENOMIC DNA]</scope>
    <source>
        <strain evidence="5">Foshan</strain>
    </source>
</reference>
<reference evidence="4" key="2">
    <citation type="submission" date="2025-05" db="UniProtKB">
        <authorList>
            <consortium name="EnsemblMetazoa"/>
        </authorList>
    </citation>
    <scope>IDENTIFICATION</scope>
    <source>
        <strain evidence="4">Foshan</strain>
    </source>
</reference>
<protein>
    <recommendedName>
        <fullName evidence="6">Leucine-rich repeat protein</fullName>
    </recommendedName>
</protein>
<dbReference type="PANTHER" id="PTHR31450:SF3">
    <property type="entry name" value="TYPE III ENDOSOME MEMBRANE PROTEIN TEMP"/>
    <property type="match status" value="1"/>
</dbReference>
<dbReference type="EnsemblMetazoa" id="AALFPA23_008094.R10899">
    <property type="protein sequence ID" value="AALFPA23_008094.P10899"/>
    <property type="gene ID" value="AALFPA23_008094"/>
</dbReference>
<accession>A0ABM1YDC9</accession>
<evidence type="ECO:0000256" key="2">
    <source>
        <dbReference type="ARBA" id="ARBA00022737"/>
    </source>
</evidence>
<evidence type="ECO:0000313" key="5">
    <source>
        <dbReference type="Proteomes" id="UP000069940"/>
    </source>
</evidence>
<dbReference type="InterPro" id="IPR032675">
    <property type="entry name" value="LRR_dom_sf"/>
</dbReference>
<dbReference type="InterPro" id="IPR003591">
    <property type="entry name" value="Leu-rich_rpt_typical-subtyp"/>
</dbReference>
<dbReference type="SMART" id="SM00369">
    <property type="entry name" value="LRR_TYP"/>
    <property type="match status" value="3"/>
</dbReference>
<dbReference type="RefSeq" id="XP_062712988.1">
    <property type="nucleotide sequence ID" value="XM_062857004.1"/>
</dbReference>
<dbReference type="Gene3D" id="3.80.10.10">
    <property type="entry name" value="Ribonuclease Inhibitor"/>
    <property type="match status" value="1"/>
</dbReference>
<evidence type="ECO:0008006" key="6">
    <source>
        <dbReference type="Google" id="ProtNLM"/>
    </source>
</evidence>
<feature type="chain" id="PRO_5046179972" description="Leucine-rich repeat protein" evidence="3">
    <location>
        <begin position="23"/>
        <end position="373"/>
    </location>
</feature>
<keyword evidence="3" id="KW-0732">Signal</keyword>
<feature type="signal peptide" evidence="3">
    <location>
        <begin position="1"/>
        <end position="22"/>
    </location>
</feature>
<dbReference type="SUPFAM" id="SSF52058">
    <property type="entry name" value="L domain-like"/>
    <property type="match status" value="1"/>
</dbReference>